<protein>
    <submittedName>
        <fullName evidence="1">Uncharacterized protein</fullName>
    </submittedName>
</protein>
<dbReference type="EMBL" id="BIFS01000002">
    <property type="protein sequence ID" value="GCE22235.1"/>
    <property type="molecule type" value="Genomic_DNA"/>
</dbReference>
<proteinExistence type="predicted"/>
<accession>A0A402AT22</accession>
<reference evidence="2" key="1">
    <citation type="submission" date="2018-12" db="EMBL/GenBank/DDBJ databases">
        <title>Tengunoibacter tsumagoiensis gen. nov., sp. nov., Dictyobacter kobayashii sp. nov., D. alpinus sp. nov., and D. joshuensis sp. nov. and description of Dictyobacteraceae fam. nov. within the order Ktedonobacterales isolated from Tengu-no-mugimeshi.</title>
        <authorList>
            <person name="Wang C.M."/>
            <person name="Zheng Y."/>
            <person name="Sakai Y."/>
            <person name="Toyoda A."/>
            <person name="Minakuchi Y."/>
            <person name="Abe K."/>
            <person name="Yokota A."/>
            <person name="Yabe S."/>
        </authorList>
    </citation>
    <scope>NUCLEOTIDE SEQUENCE [LARGE SCALE GENOMIC DNA]</scope>
    <source>
        <strain evidence="2">Uno11</strain>
    </source>
</reference>
<evidence type="ECO:0000313" key="1">
    <source>
        <dbReference type="EMBL" id="GCE22235.1"/>
    </source>
</evidence>
<sequence>MSGQTIHVLNAIYPDVVNPILAKVDLAPTTGIGDLANNVPALRQAVAGILNVPREQVDVRLIMSRYVSYWMSRHPLKDAPLSFSVFINGVDQTSEIDRAKVFQQLPSTLKRTGGGVGNIMTATSAAVVFDGVVNDTGVITHVPGPNGLPGGYPARVDAQGVEVVLPEKIPLQTAIHINESGLVLDGIERIDEDGAVLFAEQEMSVFREVLGYDCRKMPLCEVDDWAKELQTKYHMLVRL</sequence>
<dbReference type="AlphaFoldDB" id="A0A402AT22"/>
<organism evidence="1 2">
    <name type="scientific">Dictyobacter kobayashii</name>
    <dbReference type="NCBI Taxonomy" id="2014872"/>
    <lineage>
        <taxon>Bacteria</taxon>
        <taxon>Bacillati</taxon>
        <taxon>Chloroflexota</taxon>
        <taxon>Ktedonobacteria</taxon>
        <taxon>Ktedonobacterales</taxon>
        <taxon>Dictyobacteraceae</taxon>
        <taxon>Dictyobacter</taxon>
    </lineage>
</organism>
<gene>
    <name evidence="1" type="ORF">KDK_60350</name>
</gene>
<comment type="caution">
    <text evidence="1">The sequence shown here is derived from an EMBL/GenBank/DDBJ whole genome shotgun (WGS) entry which is preliminary data.</text>
</comment>
<evidence type="ECO:0000313" key="2">
    <source>
        <dbReference type="Proteomes" id="UP000287188"/>
    </source>
</evidence>
<dbReference type="Proteomes" id="UP000287188">
    <property type="component" value="Unassembled WGS sequence"/>
</dbReference>
<keyword evidence="2" id="KW-1185">Reference proteome</keyword>
<name>A0A402AT22_9CHLR</name>